<dbReference type="RefSeq" id="WP_187635932.1">
    <property type="nucleotide sequence ID" value="NZ_VZQQ01000016.1"/>
</dbReference>
<proteinExistence type="predicted"/>
<accession>A0ABR7PRJ9</accession>
<dbReference type="Proteomes" id="UP000736373">
    <property type="component" value="Unassembled WGS sequence"/>
</dbReference>
<name>A0ABR7PRJ9_9BURK</name>
<evidence type="ECO:0000313" key="2">
    <source>
        <dbReference type="EMBL" id="MBC8748891.1"/>
    </source>
</evidence>
<protein>
    <submittedName>
        <fullName evidence="2">Uncharacterized protein</fullName>
    </submittedName>
</protein>
<reference evidence="2 3" key="1">
    <citation type="submission" date="2019-09" db="EMBL/GenBank/DDBJ databases">
        <title>Paraburkholderia podalyriae sp. nov., A South African Podalyria-associated rhizobium.</title>
        <authorList>
            <person name="Mavima L."/>
            <person name="Beukes C.W."/>
            <person name="Palmer M."/>
            <person name="De Meyer S.E."/>
            <person name="James E.K."/>
            <person name="Maluk M."/>
            <person name="Avontuur J.R."/>
            <person name="Chan W.Y."/>
            <person name="Venter S.N."/>
            <person name="Steenkamp E.T."/>
        </authorList>
    </citation>
    <scope>NUCLEOTIDE SEQUENCE [LARGE SCALE GENOMIC DNA]</scope>
    <source>
        <strain evidence="2 3">WC7.3b</strain>
    </source>
</reference>
<gene>
    <name evidence="2" type="ORF">F6X42_20555</name>
</gene>
<evidence type="ECO:0000313" key="3">
    <source>
        <dbReference type="Proteomes" id="UP000736373"/>
    </source>
</evidence>
<organism evidence="2 3">
    <name type="scientific">Paraburkholderia podalyriae</name>
    <dbReference type="NCBI Taxonomy" id="1938811"/>
    <lineage>
        <taxon>Bacteria</taxon>
        <taxon>Pseudomonadati</taxon>
        <taxon>Pseudomonadota</taxon>
        <taxon>Betaproteobacteria</taxon>
        <taxon>Burkholderiales</taxon>
        <taxon>Burkholderiaceae</taxon>
        <taxon>Paraburkholderia</taxon>
    </lineage>
</organism>
<comment type="caution">
    <text evidence="2">The sequence shown here is derived from an EMBL/GenBank/DDBJ whole genome shotgun (WGS) entry which is preliminary data.</text>
</comment>
<sequence>MNDAFERRALLLHLGDVLEVVNRLLKCGDGPKTVRELAAAHDPLGGFPLLEQVSPRMTAEQFVQRVSDAFFAWPRELLEPKLNRKRLASTVRRKLFADNANGWRAYVAALRSDVRWFGVGLPSVKAGEDVCADSTDVSFESLQAAEAPSAGDVERNGGQAEDQRESVESSGRVYPSWPWKSGA</sequence>
<dbReference type="EMBL" id="VZQQ01000016">
    <property type="protein sequence ID" value="MBC8748891.1"/>
    <property type="molecule type" value="Genomic_DNA"/>
</dbReference>
<feature type="region of interest" description="Disordered" evidence="1">
    <location>
        <begin position="144"/>
        <end position="183"/>
    </location>
</feature>
<keyword evidence="3" id="KW-1185">Reference proteome</keyword>
<evidence type="ECO:0000256" key="1">
    <source>
        <dbReference type="SAM" id="MobiDB-lite"/>
    </source>
</evidence>